<gene>
    <name evidence="3" type="ORF">FOA43_003469</name>
</gene>
<dbReference type="SUPFAM" id="SSF51735">
    <property type="entry name" value="NAD(P)-binding Rossmann-fold domains"/>
    <property type="match status" value="1"/>
</dbReference>
<dbReference type="PANTHER" id="PTHR24322">
    <property type="entry name" value="PKSB"/>
    <property type="match status" value="1"/>
</dbReference>
<reference evidence="3" key="1">
    <citation type="submission" date="2020-10" db="EMBL/GenBank/DDBJ databases">
        <authorList>
            <person name="Roach M.J.R."/>
        </authorList>
    </citation>
    <scope>NUCLEOTIDE SEQUENCE</scope>
    <source>
        <strain evidence="3">CBS 1945</strain>
    </source>
</reference>
<dbReference type="Proteomes" id="UP000662931">
    <property type="component" value="Chromosome 4"/>
</dbReference>
<dbReference type="RefSeq" id="XP_038779648.1">
    <property type="nucleotide sequence ID" value="XM_038923720.1"/>
</dbReference>
<dbReference type="OrthoDB" id="5840532at2759"/>
<sequence length="265" mass="30365">MNCEFADPEHLVVMITGGSKGLGLELVSQWMKRDNCKHIVVLDVFKSKDLEQLESENGTKLHFYCCDMADSQSVDKTYDEIFAKYKRIDVLICNSGVRQRERFLNTKEGEMRSIFEINYFSHVKLVRKAIHTSCEAAYRLHIVVVASVLGFIAPKTLCYYSGTKSCLIDLIDSIRHELRRSIALSVVAPGQLSTSMFQDVKIDNPFLAPLVNHKKLAMRIMSIIDEGYNGLFMYPFYCRLVPALRCMPFGIYEALRKYSKMDDII</sequence>
<dbReference type="KEGG" id="bnn:FOA43_003469"/>
<dbReference type="InterPro" id="IPR036291">
    <property type="entry name" value="NAD(P)-bd_dom_sf"/>
</dbReference>
<dbReference type="Gene3D" id="3.40.50.720">
    <property type="entry name" value="NAD(P)-binding Rossmann-like Domain"/>
    <property type="match status" value="1"/>
</dbReference>
<evidence type="ECO:0000313" key="4">
    <source>
        <dbReference type="Proteomes" id="UP000662931"/>
    </source>
</evidence>
<dbReference type="AlphaFoldDB" id="A0A875S584"/>
<dbReference type="Pfam" id="PF00106">
    <property type="entry name" value="adh_short"/>
    <property type="match status" value="1"/>
</dbReference>
<keyword evidence="2" id="KW-0560">Oxidoreductase</keyword>
<evidence type="ECO:0000313" key="3">
    <source>
        <dbReference type="EMBL" id="QPG76083.1"/>
    </source>
</evidence>
<dbReference type="GeneID" id="62196869"/>
<dbReference type="EMBL" id="CP064815">
    <property type="protein sequence ID" value="QPG76083.1"/>
    <property type="molecule type" value="Genomic_DNA"/>
</dbReference>
<dbReference type="PANTHER" id="PTHR24322:SF736">
    <property type="entry name" value="RETINOL DEHYDROGENASE 10"/>
    <property type="match status" value="1"/>
</dbReference>
<evidence type="ECO:0000256" key="1">
    <source>
        <dbReference type="ARBA" id="ARBA00006484"/>
    </source>
</evidence>
<comment type="similarity">
    <text evidence="1">Belongs to the short-chain dehydrogenases/reductases (SDR) family.</text>
</comment>
<dbReference type="GO" id="GO:0016616">
    <property type="term" value="F:oxidoreductase activity, acting on the CH-OH group of donors, NAD or NADP as acceptor"/>
    <property type="evidence" value="ECO:0007669"/>
    <property type="project" value="TreeGrafter"/>
</dbReference>
<protein>
    <submittedName>
        <fullName evidence="3">Uncharacterized protein</fullName>
    </submittedName>
</protein>
<dbReference type="InterPro" id="IPR002347">
    <property type="entry name" value="SDR_fam"/>
</dbReference>
<name>A0A875S584_EENNA</name>
<evidence type="ECO:0000256" key="2">
    <source>
        <dbReference type="ARBA" id="ARBA00023002"/>
    </source>
</evidence>
<organism evidence="3 4">
    <name type="scientific">Eeniella nana</name>
    <name type="common">Yeast</name>
    <name type="synonym">Brettanomyces nanus</name>
    <dbReference type="NCBI Taxonomy" id="13502"/>
    <lineage>
        <taxon>Eukaryota</taxon>
        <taxon>Fungi</taxon>
        <taxon>Dikarya</taxon>
        <taxon>Ascomycota</taxon>
        <taxon>Saccharomycotina</taxon>
        <taxon>Pichiomycetes</taxon>
        <taxon>Pichiales</taxon>
        <taxon>Pichiaceae</taxon>
        <taxon>Brettanomyces</taxon>
    </lineage>
</organism>
<keyword evidence="4" id="KW-1185">Reference proteome</keyword>
<accession>A0A875S584</accession>
<dbReference type="PRINTS" id="PR00081">
    <property type="entry name" value="GDHRDH"/>
</dbReference>
<proteinExistence type="inferred from homology"/>